<feature type="transmembrane region" description="Helical" evidence="1">
    <location>
        <begin position="271"/>
        <end position="292"/>
    </location>
</feature>
<organism evidence="3">
    <name type="scientific">hydrothermal vent metagenome</name>
    <dbReference type="NCBI Taxonomy" id="652676"/>
    <lineage>
        <taxon>unclassified sequences</taxon>
        <taxon>metagenomes</taxon>
        <taxon>ecological metagenomes</taxon>
    </lineage>
</organism>
<dbReference type="PANTHER" id="PTHR33121:SF71">
    <property type="entry name" value="OXYGEN SENSOR PROTEIN DOSP"/>
    <property type="match status" value="1"/>
</dbReference>
<dbReference type="SMART" id="SM00052">
    <property type="entry name" value="EAL"/>
    <property type="match status" value="1"/>
</dbReference>
<keyword evidence="1" id="KW-0472">Membrane</keyword>
<accession>A0A160U1Q8</accession>
<evidence type="ECO:0000313" key="3">
    <source>
        <dbReference type="EMBL" id="CUS57518.1"/>
    </source>
</evidence>
<reference evidence="3" key="1">
    <citation type="submission" date="2015-10" db="EMBL/GenBank/DDBJ databases">
        <authorList>
            <person name="Gilbert D.G."/>
        </authorList>
    </citation>
    <scope>NUCLEOTIDE SEQUENCE</scope>
</reference>
<dbReference type="GO" id="GO:0071111">
    <property type="term" value="F:cyclic-guanylate-specific phosphodiesterase activity"/>
    <property type="evidence" value="ECO:0007669"/>
    <property type="project" value="InterPro"/>
</dbReference>
<proteinExistence type="predicted"/>
<dbReference type="Gene3D" id="3.20.20.450">
    <property type="entry name" value="EAL domain"/>
    <property type="match status" value="1"/>
</dbReference>
<evidence type="ECO:0000256" key="1">
    <source>
        <dbReference type="SAM" id="Phobius"/>
    </source>
</evidence>
<name>A0A160U1Q8_9ZZZZ</name>
<evidence type="ECO:0000259" key="2">
    <source>
        <dbReference type="PROSITE" id="PS50883"/>
    </source>
</evidence>
<dbReference type="Pfam" id="PF00563">
    <property type="entry name" value="EAL"/>
    <property type="match status" value="1"/>
</dbReference>
<dbReference type="SUPFAM" id="SSF141868">
    <property type="entry name" value="EAL domain-like"/>
    <property type="match status" value="1"/>
</dbReference>
<keyword evidence="1" id="KW-1133">Transmembrane helix</keyword>
<dbReference type="PROSITE" id="PS50883">
    <property type="entry name" value="EAL"/>
    <property type="match status" value="1"/>
</dbReference>
<keyword evidence="1" id="KW-0812">Transmembrane</keyword>
<dbReference type="EMBL" id="CZQD01000045">
    <property type="protein sequence ID" value="CUS57518.1"/>
    <property type="molecule type" value="Genomic_DNA"/>
</dbReference>
<protein>
    <submittedName>
        <fullName evidence="3">Diguanylate cyclase/phosphodiesterase (GGDEF &amp; EAL domains) with PAS/PAC sensor(S)</fullName>
    </submittedName>
</protein>
<dbReference type="InterPro" id="IPR001633">
    <property type="entry name" value="EAL_dom"/>
</dbReference>
<dbReference type="CDD" id="cd01948">
    <property type="entry name" value="EAL"/>
    <property type="match status" value="1"/>
</dbReference>
<gene>
    <name evidence="3" type="ORF">MGWOODY_Hyp1492</name>
</gene>
<dbReference type="InterPro" id="IPR035919">
    <property type="entry name" value="EAL_sf"/>
</dbReference>
<dbReference type="InterPro" id="IPR050706">
    <property type="entry name" value="Cyclic-di-GMP_PDE-like"/>
</dbReference>
<dbReference type="AlphaFoldDB" id="A0A160U1Q8"/>
<dbReference type="PANTHER" id="PTHR33121">
    <property type="entry name" value="CYCLIC DI-GMP PHOSPHODIESTERASE PDEF"/>
    <property type="match status" value="1"/>
</dbReference>
<feature type="transmembrane region" description="Helical" evidence="1">
    <location>
        <begin position="246"/>
        <end position="264"/>
    </location>
</feature>
<sequence>MIAALFFGFAGLVNLFSPLDLVFNGISNGLRSPAVDDRFVILEVNDGFEHVAAGDTWSDMFTSELVSFLNTLDVESAVIVEPVFTSTSQLPLLTRALEQPTNTVSVSAAPNLKLESPSEGLRDHLTSSNYFKRYWGGVEFGSFGAEYGDVFLQSPESKLSDKTDNIGPSFEIDYAFDVEAFQRLDLSTVLAPDFDAALVRGKRLVVAQASQGDNHPYLMPSQGNGSLAEVILMAAMTLGEERPLNAGFLPAWLFSVGVVGLMLSRRFGSMALRWAPVALACMIVFPIVMDMFSIRTSSGHAIGMISFGTLIAWMRLKKRETANKAFTHNLSHLPSAQCLSAHVGQDQRVMVAAVVTNYAAISTGLTPEQEGITANTIANALPSSGAVYQGDLGQFYWLQTDFDEAAMEDLFEATANQLNKGVIVGERTLIVQVAFGVERIASASLASRLKTAESAAQAAARQRKTYKLHDQDAQDALLWQSRVLFEMDEALRNREIYIALQPQLNIRSGRISSAEVLVRWTHPEMGVISPAEFVQMAERGKRIDQLTQYVIQSSFQFLRDAQKIDPGFNIAVNISPSLIGSAEFEFMLHAALRVYGVKASSIMLEITENEQLLNNSGAQDAMGRLRDAGFGISIDDYGAGLSTLTYLLKVPANEVKLDRTLISTLRYNERSQLLIQSTISVAQSLGMHVVAEGVEDPDTLAILRTLECNLAQGYFIGQPVGAEEILSILESSSSVQAVAQA</sequence>
<feature type="domain" description="EAL" evidence="2">
    <location>
        <begin position="480"/>
        <end position="733"/>
    </location>
</feature>